<evidence type="ECO:0008006" key="4">
    <source>
        <dbReference type="Google" id="ProtNLM"/>
    </source>
</evidence>
<comment type="caution">
    <text evidence="2">The sequence shown here is derived from an EMBL/GenBank/DDBJ whole genome shotgun (WGS) entry which is preliminary data.</text>
</comment>
<name>A0AB34GAQ8_ESCRO</name>
<feature type="compositionally biased region" description="Basic residues" evidence="1">
    <location>
        <begin position="34"/>
        <end position="45"/>
    </location>
</feature>
<proteinExistence type="predicted"/>
<evidence type="ECO:0000313" key="2">
    <source>
        <dbReference type="EMBL" id="KAJ8776943.1"/>
    </source>
</evidence>
<accession>A0AB34GAQ8</accession>
<dbReference type="AlphaFoldDB" id="A0AB34GAQ8"/>
<evidence type="ECO:0000256" key="1">
    <source>
        <dbReference type="SAM" id="MobiDB-lite"/>
    </source>
</evidence>
<feature type="region of interest" description="Disordered" evidence="1">
    <location>
        <begin position="1"/>
        <end position="80"/>
    </location>
</feature>
<sequence length="172" mass="18704">MQKNVYRQVPAAGGGAWEGRRRRPGSLLPEGSLRHARQQSPRRRRPPDQDAQEQGQLPQGAAKEEPKRRSDCGAELSAGASRAQVTYSSHLYSVTGRLRASLPSAEQPTALAKVPVRSVAVTQERSHVLVDLEDGKLIVVGAGQPSEVRSCQFARELCLSPGETEYKPGEAR</sequence>
<gene>
    <name evidence="2" type="ORF">J1605_014961</name>
</gene>
<evidence type="ECO:0000313" key="3">
    <source>
        <dbReference type="Proteomes" id="UP001159641"/>
    </source>
</evidence>
<dbReference type="EMBL" id="JAIQCJ010002323">
    <property type="protein sequence ID" value="KAJ8776943.1"/>
    <property type="molecule type" value="Genomic_DNA"/>
</dbReference>
<dbReference type="Proteomes" id="UP001159641">
    <property type="component" value="Unassembled WGS sequence"/>
</dbReference>
<reference evidence="2 3" key="1">
    <citation type="submission" date="2022-11" db="EMBL/GenBank/DDBJ databases">
        <title>Whole genome sequence of Eschrichtius robustus ER-17-0199.</title>
        <authorList>
            <person name="Bruniche-Olsen A."/>
            <person name="Black A.N."/>
            <person name="Fields C.J."/>
            <person name="Walden K."/>
            <person name="Dewoody J.A."/>
        </authorList>
    </citation>
    <scope>NUCLEOTIDE SEQUENCE [LARGE SCALE GENOMIC DNA]</scope>
    <source>
        <strain evidence="2">ER-17-0199</strain>
        <tissue evidence="2">Blubber</tissue>
    </source>
</reference>
<keyword evidence="3" id="KW-1185">Reference proteome</keyword>
<feature type="compositionally biased region" description="Basic and acidic residues" evidence="1">
    <location>
        <begin position="62"/>
        <end position="72"/>
    </location>
</feature>
<organism evidence="2 3">
    <name type="scientific">Eschrichtius robustus</name>
    <name type="common">California gray whale</name>
    <name type="synonym">Eschrichtius gibbosus</name>
    <dbReference type="NCBI Taxonomy" id="9764"/>
    <lineage>
        <taxon>Eukaryota</taxon>
        <taxon>Metazoa</taxon>
        <taxon>Chordata</taxon>
        <taxon>Craniata</taxon>
        <taxon>Vertebrata</taxon>
        <taxon>Euteleostomi</taxon>
        <taxon>Mammalia</taxon>
        <taxon>Eutheria</taxon>
        <taxon>Laurasiatheria</taxon>
        <taxon>Artiodactyla</taxon>
        <taxon>Whippomorpha</taxon>
        <taxon>Cetacea</taxon>
        <taxon>Mysticeti</taxon>
        <taxon>Eschrichtiidae</taxon>
        <taxon>Eschrichtius</taxon>
    </lineage>
</organism>
<protein>
    <recommendedName>
        <fullName evidence="4">Neurobeachin-like protein 2</fullName>
    </recommendedName>
</protein>